<keyword evidence="2" id="KW-1185">Reference proteome</keyword>
<dbReference type="Pfam" id="PF06224">
    <property type="entry name" value="AlkZ-like"/>
    <property type="match status" value="1"/>
</dbReference>
<dbReference type="EMBL" id="BLPG01000001">
    <property type="protein sequence ID" value="GFJ92693.1"/>
    <property type="molecule type" value="Genomic_DNA"/>
</dbReference>
<dbReference type="AlphaFoldDB" id="A0A6V8L624"/>
<evidence type="ECO:0000313" key="1">
    <source>
        <dbReference type="EMBL" id="GFJ92693.1"/>
    </source>
</evidence>
<proteinExistence type="predicted"/>
<accession>A0A6V8L624</accession>
<sequence length="347" mass="36660">MTDIGMLRLAAQRIAGPGMAGPGDAVRWLTAAQAQDHGGALASVALRTTSGSRAAVQAALDAGEIVKSWPMRGTLHLVAAEDLPWLVHLAAPRVVATTTARRAELGLDTKTIEYADQLARDALRGGIVLSRNELLAAWDAAGVSTVGQRGYSLLRHLAMTGVLCLGPGDQQVVLVEEWIPQPRVLDREEALGELALRYFRSHGPATGKDFTRWAHLVAADVRAGLAIARPDLASVTVDGVEYLMDPRTPEALAGCLRRARGVFLLPGFDEFILGYADRGAVVPAEYAARIVPGGNGVFQPTVVSAGRVVGTWKHAGRGARQTVAATPFESFTDAVATAIPRAYAALP</sequence>
<gene>
    <name evidence="1" type="ORF">Prum_063350</name>
</gene>
<reference evidence="1 2" key="1">
    <citation type="submission" date="2020-03" db="EMBL/GenBank/DDBJ databases">
        <title>Whole genome shotgun sequence of Phytohabitans rumicis NBRC 108638.</title>
        <authorList>
            <person name="Komaki H."/>
            <person name="Tamura T."/>
        </authorList>
    </citation>
    <scope>NUCLEOTIDE SEQUENCE [LARGE SCALE GENOMIC DNA]</scope>
    <source>
        <strain evidence="1 2">NBRC 108638</strain>
    </source>
</reference>
<dbReference type="RefSeq" id="WP_173079515.1">
    <property type="nucleotide sequence ID" value="NZ_BAABJB010000011.1"/>
</dbReference>
<evidence type="ECO:0008006" key="3">
    <source>
        <dbReference type="Google" id="ProtNLM"/>
    </source>
</evidence>
<organism evidence="1 2">
    <name type="scientific">Phytohabitans rumicis</name>
    <dbReference type="NCBI Taxonomy" id="1076125"/>
    <lineage>
        <taxon>Bacteria</taxon>
        <taxon>Bacillati</taxon>
        <taxon>Actinomycetota</taxon>
        <taxon>Actinomycetes</taxon>
        <taxon>Micromonosporales</taxon>
        <taxon>Micromonosporaceae</taxon>
    </lineage>
</organism>
<dbReference type="PANTHER" id="PTHR38479">
    <property type="entry name" value="LMO0824 PROTEIN"/>
    <property type="match status" value="1"/>
</dbReference>
<evidence type="ECO:0000313" key="2">
    <source>
        <dbReference type="Proteomes" id="UP000482960"/>
    </source>
</evidence>
<comment type="caution">
    <text evidence="1">The sequence shown here is derived from an EMBL/GenBank/DDBJ whole genome shotgun (WGS) entry which is preliminary data.</text>
</comment>
<name>A0A6V8L624_9ACTN</name>
<dbReference type="PANTHER" id="PTHR38479:SF2">
    <property type="entry name" value="WINGED HELIX DNA-BINDING DOMAIN-CONTAINING PROTEIN"/>
    <property type="match status" value="1"/>
</dbReference>
<protein>
    <recommendedName>
        <fullName evidence="3">Winged helix DNA-binding domain-containing protein</fullName>
    </recommendedName>
</protein>
<dbReference type="Proteomes" id="UP000482960">
    <property type="component" value="Unassembled WGS sequence"/>
</dbReference>
<reference evidence="1 2" key="2">
    <citation type="submission" date="2020-03" db="EMBL/GenBank/DDBJ databases">
        <authorList>
            <person name="Ichikawa N."/>
            <person name="Kimura A."/>
            <person name="Kitahashi Y."/>
            <person name="Uohara A."/>
        </authorList>
    </citation>
    <scope>NUCLEOTIDE SEQUENCE [LARGE SCALE GENOMIC DNA]</scope>
    <source>
        <strain evidence="1 2">NBRC 108638</strain>
    </source>
</reference>
<dbReference type="InterPro" id="IPR009351">
    <property type="entry name" value="AlkZ-like"/>
</dbReference>